<feature type="compositionally biased region" description="Basic and acidic residues" evidence="1">
    <location>
        <begin position="67"/>
        <end position="76"/>
    </location>
</feature>
<organism evidence="3 4">
    <name type="scientific">Tursiops truncatus</name>
    <name type="common">Atlantic bottle-nosed dolphin</name>
    <name type="synonym">Delphinus truncatus</name>
    <dbReference type="NCBI Taxonomy" id="9739"/>
    <lineage>
        <taxon>Eukaryota</taxon>
        <taxon>Metazoa</taxon>
        <taxon>Chordata</taxon>
        <taxon>Craniata</taxon>
        <taxon>Vertebrata</taxon>
        <taxon>Euteleostomi</taxon>
        <taxon>Mammalia</taxon>
        <taxon>Eutheria</taxon>
        <taxon>Laurasiatheria</taxon>
        <taxon>Artiodactyla</taxon>
        <taxon>Whippomorpha</taxon>
        <taxon>Cetacea</taxon>
        <taxon>Odontoceti</taxon>
        <taxon>Delphinidae</taxon>
        <taxon>Tursiops</taxon>
    </lineage>
</organism>
<feature type="region of interest" description="Disordered" evidence="1">
    <location>
        <begin position="1"/>
        <end position="148"/>
    </location>
</feature>
<dbReference type="GO" id="GO:0043130">
    <property type="term" value="F:ubiquitin binding"/>
    <property type="evidence" value="ECO:0007669"/>
    <property type="project" value="InterPro"/>
</dbReference>
<dbReference type="RefSeq" id="XP_033700826.1">
    <property type="nucleotide sequence ID" value="XM_033844935.1"/>
</dbReference>
<feature type="domain" description="UBZ2-type" evidence="2">
    <location>
        <begin position="149"/>
        <end position="251"/>
    </location>
</feature>
<dbReference type="OrthoDB" id="10063431at2759"/>
<sequence>MEAAKRSRLRLSRRRPPSGVRSPSKPPGSPPDGGECARPWAELLRAACAELNVDGEPPPLPAFPGQEPRRSPERAPPESFIVGTETFSWTPFPPAPRRGGDPSDCDRVLREALGRTGSSAWSPQRHPAPEPRGTSSAEEQPSVEGLPTLQSCPMCQAVFAPRLLGRHDRILQRDGNTVTRRAPRRSFRRLVSHLLCNTHCNTRITQLLHHRTEHGRTSTEATCESTGRGDRSAPRAATFPAGALKARVFTQ</sequence>
<dbReference type="FunCoup" id="A0A6J3QEJ4">
    <property type="interactions" value="910"/>
</dbReference>
<gene>
    <name evidence="4" type="primary">FAAP20</name>
</gene>
<dbReference type="Proteomes" id="UP000245320">
    <property type="component" value="Chromosome 1"/>
</dbReference>
<dbReference type="PANTHER" id="PTHR37862">
    <property type="entry name" value="FANCONI ANEMIA CORE COMPLEX-ASSOCIATED PROTEIN 20"/>
    <property type="match status" value="1"/>
</dbReference>
<dbReference type="InterPro" id="IPR031490">
    <property type="entry name" value="UBZ2_FAAP20"/>
</dbReference>
<dbReference type="InterPro" id="IPR052689">
    <property type="entry name" value="FA_core_complex_assoc"/>
</dbReference>
<feature type="compositionally biased region" description="Basic residues" evidence="1">
    <location>
        <begin position="1"/>
        <end position="16"/>
    </location>
</feature>
<dbReference type="GO" id="GO:0070530">
    <property type="term" value="F:K63-linked polyubiquitin modification-dependent protein binding"/>
    <property type="evidence" value="ECO:0007669"/>
    <property type="project" value="TreeGrafter"/>
</dbReference>
<evidence type="ECO:0000313" key="3">
    <source>
        <dbReference type="Proteomes" id="UP000245320"/>
    </source>
</evidence>
<accession>A0A6J3QEJ4</accession>
<protein>
    <submittedName>
        <fullName evidence="4">Fanconi anemia core complex-associated protein 20 isoform X1</fullName>
    </submittedName>
</protein>
<evidence type="ECO:0000259" key="2">
    <source>
        <dbReference type="PROSITE" id="PS51906"/>
    </source>
</evidence>
<reference evidence="4" key="1">
    <citation type="submission" date="2025-08" db="UniProtKB">
        <authorList>
            <consortium name="RefSeq"/>
        </authorList>
    </citation>
    <scope>IDENTIFICATION</scope>
    <source>
        <tissue evidence="4">Spleen</tissue>
    </source>
</reference>
<evidence type="ECO:0000313" key="4">
    <source>
        <dbReference type="RefSeq" id="XP_033700826.1"/>
    </source>
</evidence>
<dbReference type="InParanoid" id="A0A6J3QEJ4"/>
<feature type="region of interest" description="Disordered" evidence="1">
    <location>
        <begin position="212"/>
        <end position="235"/>
    </location>
</feature>
<feature type="compositionally biased region" description="Basic and acidic residues" evidence="1">
    <location>
        <begin position="98"/>
        <end position="113"/>
    </location>
</feature>
<evidence type="ECO:0000256" key="1">
    <source>
        <dbReference type="SAM" id="MobiDB-lite"/>
    </source>
</evidence>
<name>A0A6J3QEJ4_TURTR</name>
<dbReference type="GO" id="GO:0006974">
    <property type="term" value="P:DNA damage response"/>
    <property type="evidence" value="ECO:0007669"/>
    <property type="project" value="TreeGrafter"/>
</dbReference>
<dbReference type="PANTHER" id="PTHR37862:SF1">
    <property type="entry name" value="FANCONI ANEMIA CORE COMPLEX-ASSOCIATED PROTEIN 20"/>
    <property type="match status" value="1"/>
</dbReference>
<keyword evidence="3" id="KW-1185">Reference proteome</keyword>
<dbReference type="InterPro" id="IPR031491">
    <property type="entry name" value="FANCA_interact"/>
</dbReference>
<dbReference type="PROSITE" id="PS51906">
    <property type="entry name" value="ZF_UBZ2"/>
    <property type="match status" value="1"/>
</dbReference>
<dbReference type="Pfam" id="PF15751">
    <property type="entry name" value="FANCA_interact"/>
    <property type="match status" value="1"/>
</dbReference>
<dbReference type="GO" id="GO:0043240">
    <property type="term" value="C:Fanconi anaemia nuclear complex"/>
    <property type="evidence" value="ECO:0007669"/>
    <property type="project" value="TreeGrafter"/>
</dbReference>
<dbReference type="AlphaFoldDB" id="A0A6J3QEJ4"/>
<dbReference type="CTD" id="199990"/>
<proteinExistence type="predicted"/>